<sequence>MFAWIRWKGIPPLSTTHKRSPITRKQRRTSQKFLRESEPQHTPLIFSPPSGIVSMLTRSLSLLPSAVLTGFIAFHQPSSGSQTPTKSHQIRPHTTASTGRKKSVPNLSLSRTHPFVNVVQVAHDEGLFQLLSIEIHILLQTVLCQLRTHQPQFDQSPSTPSPTKKPRTTTPSTETGKKGAQECKICKSKPKKTGSEKTIPTTLLQTLATARTMLQKVTVEMKATKRNVMETDIHIVEPTQSGSEETSKNTKTKSNTFDLLHSALLLLIKAARPILLVHPSLSNSDPVLFSALPTSRSSSFVRPSVNFGRAENPLSPRDISVNLVLHRANSGDDSSSPHTSSSYSLRRRMSDNSRQRSSGSPQRSRSSSYSMSEDSDELRLQFSPLATLPDEFDPFDASVTQTMTQLLSKDDLEHSIFTPKQTKATGSMSSRKRSAVASPGTPGGLSRDERDEWSQRDSVEVASDSGSNSGHANIGWADRVEETQHRWDSASPLAHSEEAADETVECSARLPIDNIPKHIAQTNSRDSIASIHNIDSFKDPVAEDEEHDDVGEHDEACWGADVVGCGEFWDRLAFGEHSELDVIAADAADNQHGAGGGWADGVDGSRE</sequence>
<gene>
    <name evidence="2" type="ORF">BLNAU_8085</name>
</gene>
<name>A0ABQ9XZW7_9EUKA</name>
<feature type="region of interest" description="Disordered" evidence="1">
    <location>
        <begin position="151"/>
        <end position="198"/>
    </location>
</feature>
<dbReference type="Proteomes" id="UP001281761">
    <property type="component" value="Unassembled WGS sequence"/>
</dbReference>
<feature type="compositionally biased region" description="Polar residues" evidence="1">
    <location>
        <begin position="77"/>
        <end position="98"/>
    </location>
</feature>
<feature type="compositionally biased region" description="Basic and acidic residues" evidence="1">
    <location>
        <begin position="446"/>
        <end position="459"/>
    </location>
</feature>
<feature type="region of interest" description="Disordered" evidence="1">
    <location>
        <begin position="419"/>
        <end position="474"/>
    </location>
</feature>
<evidence type="ECO:0000313" key="2">
    <source>
        <dbReference type="EMBL" id="KAK2957010.1"/>
    </source>
</evidence>
<reference evidence="2 3" key="1">
    <citation type="journal article" date="2022" name="bioRxiv">
        <title>Genomics of Preaxostyla Flagellates Illuminates Evolutionary Transitions and the Path Towards Mitochondrial Loss.</title>
        <authorList>
            <person name="Novak L.V.F."/>
            <person name="Treitli S.C."/>
            <person name="Pyrih J."/>
            <person name="Halakuc P."/>
            <person name="Pipaliya S.V."/>
            <person name="Vacek V."/>
            <person name="Brzon O."/>
            <person name="Soukal P."/>
            <person name="Eme L."/>
            <person name="Dacks J.B."/>
            <person name="Karnkowska A."/>
            <person name="Elias M."/>
            <person name="Hampl V."/>
        </authorList>
    </citation>
    <scope>NUCLEOTIDE SEQUENCE [LARGE SCALE GENOMIC DNA]</scope>
    <source>
        <strain evidence="2">NAU3</strain>
        <tissue evidence="2">Gut</tissue>
    </source>
</reference>
<feature type="compositionally biased region" description="Low complexity" evidence="1">
    <location>
        <begin position="331"/>
        <end position="344"/>
    </location>
</feature>
<protein>
    <submittedName>
        <fullName evidence="2">Uncharacterized protein</fullName>
    </submittedName>
</protein>
<feature type="compositionally biased region" description="Low complexity" evidence="1">
    <location>
        <begin position="156"/>
        <end position="174"/>
    </location>
</feature>
<evidence type="ECO:0000313" key="3">
    <source>
        <dbReference type="Proteomes" id="UP001281761"/>
    </source>
</evidence>
<evidence type="ECO:0000256" key="1">
    <source>
        <dbReference type="SAM" id="MobiDB-lite"/>
    </source>
</evidence>
<organism evidence="2 3">
    <name type="scientific">Blattamonas nauphoetae</name>
    <dbReference type="NCBI Taxonomy" id="2049346"/>
    <lineage>
        <taxon>Eukaryota</taxon>
        <taxon>Metamonada</taxon>
        <taxon>Preaxostyla</taxon>
        <taxon>Oxymonadida</taxon>
        <taxon>Blattamonas</taxon>
    </lineage>
</organism>
<feature type="region of interest" description="Disordered" evidence="1">
    <location>
        <begin position="77"/>
        <end position="107"/>
    </location>
</feature>
<feature type="compositionally biased region" description="Polar residues" evidence="1">
    <location>
        <begin position="419"/>
        <end position="429"/>
    </location>
</feature>
<proteinExistence type="predicted"/>
<feature type="compositionally biased region" description="Low complexity" evidence="1">
    <location>
        <begin position="355"/>
        <end position="372"/>
    </location>
</feature>
<feature type="region of interest" description="Disordered" evidence="1">
    <location>
        <begin position="328"/>
        <end position="377"/>
    </location>
</feature>
<dbReference type="EMBL" id="JARBJD010000050">
    <property type="protein sequence ID" value="KAK2957010.1"/>
    <property type="molecule type" value="Genomic_DNA"/>
</dbReference>
<accession>A0ABQ9XZW7</accession>
<keyword evidence="3" id="KW-1185">Reference proteome</keyword>
<comment type="caution">
    <text evidence="2">The sequence shown here is derived from an EMBL/GenBank/DDBJ whole genome shotgun (WGS) entry which is preliminary data.</text>
</comment>
<feature type="compositionally biased region" description="Basic and acidic residues" evidence="1">
    <location>
        <begin position="175"/>
        <end position="185"/>
    </location>
</feature>